<proteinExistence type="predicted"/>
<name>A0ABT7SF35_9CELL</name>
<accession>A0ABT7SF35</accession>
<gene>
    <name evidence="2" type="ORF">QRT04_04465</name>
</gene>
<dbReference type="EMBL" id="JAUCGQ010000001">
    <property type="protein sequence ID" value="MDM7854177.1"/>
    <property type="molecule type" value="Genomic_DNA"/>
</dbReference>
<dbReference type="Proteomes" id="UP001529338">
    <property type="component" value="Unassembled WGS sequence"/>
</dbReference>
<reference evidence="2 3" key="1">
    <citation type="submission" date="2023-06" db="EMBL/GenBank/DDBJ databases">
        <title>Cellulomonas sp. MW4 Whole genome sequence.</title>
        <authorList>
            <person name="Park S."/>
        </authorList>
    </citation>
    <scope>NUCLEOTIDE SEQUENCE [LARGE SCALE GENOMIC DNA]</scope>
    <source>
        <strain evidence="2 3">MW4</strain>
    </source>
</reference>
<keyword evidence="3" id="KW-1185">Reference proteome</keyword>
<dbReference type="InterPro" id="IPR013332">
    <property type="entry name" value="KPR_N"/>
</dbReference>
<feature type="domain" description="Ketopantoate reductase N-terminal" evidence="1">
    <location>
        <begin position="3"/>
        <end position="149"/>
    </location>
</feature>
<dbReference type="Pfam" id="PF02558">
    <property type="entry name" value="ApbA"/>
    <property type="match status" value="1"/>
</dbReference>
<dbReference type="RefSeq" id="WP_289453805.1">
    <property type="nucleotide sequence ID" value="NZ_JAUCGQ010000001.1"/>
</dbReference>
<protein>
    <submittedName>
        <fullName evidence="2">2-dehydropantoate 2-reductase N-terminal domain-containing protein</fullName>
    </submittedName>
</protein>
<evidence type="ECO:0000259" key="1">
    <source>
        <dbReference type="Pfam" id="PF02558"/>
    </source>
</evidence>
<dbReference type="SUPFAM" id="SSF51735">
    <property type="entry name" value="NAD(P)-binding Rossmann-fold domains"/>
    <property type="match status" value="1"/>
</dbReference>
<evidence type="ECO:0000313" key="3">
    <source>
        <dbReference type="Proteomes" id="UP001529338"/>
    </source>
</evidence>
<dbReference type="Gene3D" id="3.40.50.720">
    <property type="entry name" value="NAD(P)-binding Rossmann-like Domain"/>
    <property type="match status" value="1"/>
</dbReference>
<dbReference type="InterPro" id="IPR036291">
    <property type="entry name" value="NAD(P)-bd_dom_sf"/>
</dbReference>
<comment type="caution">
    <text evidence="2">The sequence shown here is derived from an EMBL/GenBank/DDBJ whole genome shotgun (WGS) entry which is preliminary data.</text>
</comment>
<sequence>MRILVLGAGVIGSVYAGKLLRVGHDVVLLARGSRLVDLQTHGLVLEDAESGDRSVALVPSVADVAAGDPFDLVLVPVRAEQLRSALPVLTGMTDGSDVLFFGNTAHRQAELTAALGGRALFGFPAAGGSRDGPVVRFVLIRQQKTMLGEPDGSASPRVRRLQGVLEGAGFPTLISSDIGGWLVGHTAFVVPIAFALYRVGGVPAALAADASTMRLMVSATREAFAALRADGNAEIPMNLRMLYRLPTRLVVGYWRRAFAGPRGELWFGAHSRAAPEELHQLADELRAAVRRTGRLTPDLERLLG</sequence>
<evidence type="ECO:0000313" key="2">
    <source>
        <dbReference type="EMBL" id="MDM7854177.1"/>
    </source>
</evidence>
<organism evidence="2 3">
    <name type="scientific">Cellulomonas alba</name>
    <dbReference type="NCBI Taxonomy" id="3053467"/>
    <lineage>
        <taxon>Bacteria</taxon>
        <taxon>Bacillati</taxon>
        <taxon>Actinomycetota</taxon>
        <taxon>Actinomycetes</taxon>
        <taxon>Micrococcales</taxon>
        <taxon>Cellulomonadaceae</taxon>
        <taxon>Cellulomonas</taxon>
    </lineage>
</organism>